<name>A0AAX4HCA0_9ASCO</name>
<dbReference type="SUPFAM" id="SSF52096">
    <property type="entry name" value="ClpP/crotonase"/>
    <property type="match status" value="1"/>
</dbReference>
<dbReference type="EMBL" id="CP138897">
    <property type="protein sequence ID" value="WPK25971.1"/>
    <property type="molecule type" value="Genomic_DNA"/>
</dbReference>
<dbReference type="Gene3D" id="3.90.226.10">
    <property type="entry name" value="2-enoyl-CoA Hydratase, Chain A, domain 1"/>
    <property type="match status" value="1"/>
</dbReference>
<dbReference type="GeneID" id="88174377"/>
<dbReference type="Proteomes" id="UP001338582">
    <property type="component" value="Chromosome 4"/>
</dbReference>
<dbReference type="NCBIfam" id="NF004127">
    <property type="entry name" value="PRK05617.1"/>
    <property type="match status" value="1"/>
</dbReference>
<proteinExistence type="predicted"/>
<protein>
    <recommendedName>
        <fullName evidence="2">3-hydroxyisobutyryl-CoA hydrolase</fullName>
        <ecNumber evidence="2">3.1.2.4</ecNumber>
    </recommendedName>
</protein>
<dbReference type="GO" id="GO:0006574">
    <property type="term" value="P:L-valine catabolic process"/>
    <property type="evidence" value="ECO:0007669"/>
    <property type="project" value="TreeGrafter"/>
</dbReference>
<gene>
    <name evidence="5" type="ORF">PUMCH_003313</name>
</gene>
<dbReference type="PANTHER" id="PTHR43176:SF3">
    <property type="entry name" value="3-HYDROXYISOBUTYRYL-COA HYDROLASE, MITOCHONDRIAL"/>
    <property type="match status" value="1"/>
</dbReference>
<dbReference type="RefSeq" id="XP_062878353.1">
    <property type="nucleotide sequence ID" value="XM_063022283.1"/>
</dbReference>
<dbReference type="FunFam" id="3.90.226.10:FF:000080">
    <property type="entry name" value="3-hydroxyisobutyryl-CoA hydrolase, mitochondrial"/>
    <property type="match status" value="1"/>
</dbReference>
<evidence type="ECO:0000313" key="6">
    <source>
        <dbReference type="Proteomes" id="UP001338582"/>
    </source>
</evidence>
<dbReference type="AlphaFoldDB" id="A0AAX4HCA0"/>
<dbReference type="InterPro" id="IPR045004">
    <property type="entry name" value="ECH_dom"/>
</dbReference>
<dbReference type="PANTHER" id="PTHR43176">
    <property type="entry name" value="3-HYDROXYISOBUTYRYL-COA HYDROLASE-RELATED"/>
    <property type="match status" value="1"/>
</dbReference>
<dbReference type="InterPro" id="IPR018376">
    <property type="entry name" value="Enoyl-CoA_hyd/isom_CS"/>
</dbReference>
<reference evidence="5 6" key="1">
    <citation type="submission" date="2023-10" db="EMBL/GenBank/DDBJ databases">
        <title>Draft Genome Sequence of Candida saopaulonensis from a very Premature Infant with Sepsis.</title>
        <authorList>
            <person name="Ning Y."/>
            <person name="Dai R."/>
            <person name="Xiao M."/>
            <person name="Xu Y."/>
            <person name="Yan Q."/>
            <person name="Zhang L."/>
        </authorList>
    </citation>
    <scope>NUCLEOTIDE SEQUENCE [LARGE SCALE GENOMIC DNA]</scope>
    <source>
        <strain evidence="5 6">19XY460</strain>
    </source>
</reference>
<dbReference type="PROSITE" id="PS00166">
    <property type="entry name" value="ENOYL_COA_HYDRATASE"/>
    <property type="match status" value="1"/>
</dbReference>
<keyword evidence="3" id="KW-0378">Hydrolase</keyword>
<dbReference type="GO" id="GO:0005739">
    <property type="term" value="C:mitochondrion"/>
    <property type="evidence" value="ECO:0007669"/>
    <property type="project" value="TreeGrafter"/>
</dbReference>
<dbReference type="EC" id="3.1.2.4" evidence="2"/>
<evidence type="ECO:0000313" key="5">
    <source>
        <dbReference type="EMBL" id="WPK25971.1"/>
    </source>
</evidence>
<dbReference type="Pfam" id="PF16113">
    <property type="entry name" value="ECH_2"/>
    <property type="match status" value="1"/>
</dbReference>
<feature type="domain" description="Enoyl-CoA hydratase/isomerase" evidence="4">
    <location>
        <begin position="36"/>
        <end position="387"/>
    </location>
</feature>
<evidence type="ECO:0000256" key="2">
    <source>
        <dbReference type="ARBA" id="ARBA00011915"/>
    </source>
</evidence>
<accession>A0AAX4HCA0</accession>
<keyword evidence="6" id="KW-1185">Reference proteome</keyword>
<dbReference type="InterPro" id="IPR029045">
    <property type="entry name" value="ClpP/crotonase-like_dom_sf"/>
</dbReference>
<dbReference type="InterPro" id="IPR032259">
    <property type="entry name" value="HIBYL-CoA-H"/>
</dbReference>
<dbReference type="CDD" id="cd06558">
    <property type="entry name" value="crotonase-like"/>
    <property type="match status" value="1"/>
</dbReference>
<evidence type="ECO:0000256" key="3">
    <source>
        <dbReference type="ARBA" id="ARBA00022801"/>
    </source>
</evidence>
<comment type="catalytic activity">
    <reaction evidence="1">
        <text>3-hydroxy-2-methylpropanoyl-CoA + H2O = 3-hydroxy-2-methylpropanoate + CoA + H(+)</text>
        <dbReference type="Rhea" id="RHEA:20888"/>
        <dbReference type="ChEBI" id="CHEBI:11805"/>
        <dbReference type="ChEBI" id="CHEBI:15377"/>
        <dbReference type="ChEBI" id="CHEBI:15378"/>
        <dbReference type="ChEBI" id="CHEBI:57287"/>
        <dbReference type="ChEBI" id="CHEBI:57340"/>
        <dbReference type="EC" id="3.1.2.4"/>
    </reaction>
</comment>
<sequence>MLSLSKRAPLLRYSVRTMSSGYAADDVLFSNNNMARMISLNRVSKLNSLNNLMVTKIIPRMVEYSKLDVCNAVILTSESPKALCAGGDVVACAQLVLDGDALTPSEFFQNEYNLNYLISTYSKPYVSLMDGITMGGGVGLSVHAPFRVATEKTKLAMPEMDIGFFPDVGTTFFLPRLDDHLGYYYALTGEVISGLDTYMAGFATHYVPSDRIDSLVNRLSNLRAPTLNGVSDPSLIVKNQKLYFLQVNDIIDEFADSKLPSEYKFHLSNEQIALINQAFSRKTLAEALEVFKNSGTEFGQKTYDRISSKSPTCTTLAFELMKKGSKNTIREQFELEMITATNIMHGKLEENDFVKGVKHKLIDKIKEPALPQWAPFDASRVTKLMTQSISTAKLQDPLLSKFFGVDFKFYPFNMGLPSNKDVADYITGSDGSNRSYLPTPSEVSKHFLSKTNKKLGVEAKVERILANHGEASKYDNKYVTWVE</sequence>
<evidence type="ECO:0000259" key="4">
    <source>
        <dbReference type="Pfam" id="PF16113"/>
    </source>
</evidence>
<evidence type="ECO:0000256" key="1">
    <source>
        <dbReference type="ARBA" id="ARBA00001709"/>
    </source>
</evidence>
<dbReference type="GO" id="GO:0003860">
    <property type="term" value="F:3-hydroxyisobutyryl-CoA hydrolase activity"/>
    <property type="evidence" value="ECO:0007669"/>
    <property type="project" value="UniProtKB-EC"/>
</dbReference>
<organism evidence="5 6">
    <name type="scientific">Australozyma saopauloensis</name>
    <dbReference type="NCBI Taxonomy" id="291208"/>
    <lineage>
        <taxon>Eukaryota</taxon>
        <taxon>Fungi</taxon>
        <taxon>Dikarya</taxon>
        <taxon>Ascomycota</taxon>
        <taxon>Saccharomycotina</taxon>
        <taxon>Pichiomycetes</taxon>
        <taxon>Metschnikowiaceae</taxon>
        <taxon>Australozyma</taxon>
    </lineage>
</organism>
<dbReference type="KEGG" id="asau:88174377"/>